<gene>
    <name evidence="6" type="ORF">PENTCL1PPCAC_17083</name>
</gene>
<sequence>MYSLLLLLAAPLLITANNMAGDINTLDVNNSENLEKIWTGLDSINAASNSPNYLVPVKVLNATTQVVAGTKYTWEVLMAETDCNKANSTFDRNTCVPSANAPTSLYKISLWAQPWNNFYEYSAEKITNNNA</sequence>
<keyword evidence="3" id="KW-0789">Thiol protease inhibitor</keyword>
<keyword evidence="7" id="KW-1185">Reference proteome</keyword>
<evidence type="ECO:0000313" key="7">
    <source>
        <dbReference type="Proteomes" id="UP001432027"/>
    </source>
</evidence>
<dbReference type="PANTHER" id="PTHR46186:SF2">
    <property type="entry name" value="CYSTATIN"/>
    <property type="match status" value="1"/>
</dbReference>
<evidence type="ECO:0000259" key="5">
    <source>
        <dbReference type="SMART" id="SM00043"/>
    </source>
</evidence>
<dbReference type="PANTHER" id="PTHR46186">
    <property type="entry name" value="CYSTATIN"/>
    <property type="match status" value="1"/>
</dbReference>
<dbReference type="SUPFAM" id="SSF54403">
    <property type="entry name" value="Cystatin/monellin"/>
    <property type="match status" value="1"/>
</dbReference>
<feature type="domain" description="Cystatin" evidence="5">
    <location>
        <begin position="18"/>
        <end position="127"/>
    </location>
</feature>
<evidence type="ECO:0000256" key="3">
    <source>
        <dbReference type="ARBA" id="ARBA00022704"/>
    </source>
</evidence>
<dbReference type="SMART" id="SM00043">
    <property type="entry name" value="CY"/>
    <property type="match status" value="1"/>
</dbReference>
<dbReference type="GO" id="GO:0005615">
    <property type="term" value="C:extracellular space"/>
    <property type="evidence" value="ECO:0007669"/>
    <property type="project" value="TreeGrafter"/>
</dbReference>
<dbReference type="GO" id="GO:0031982">
    <property type="term" value="C:vesicle"/>
    <property type="evidence" value="ECO:0007669"/>
    <property type="project" value="TreeGrafter"/>
</dbReference>
<dbReference type="GO" id="GO:0004869">
    <property type="term" value="F:cysteine-type endopeptidase inhibitor activity"/>
    <property type="evidence" value="ECO:0007669"/>
    <property type="project" value="UniProtKB-KW"/>
</dbReference>
<dbReference type="Gene3D" id="3.10.450.10">
    <property type="match status" value="1"/>
</dbReference>
<keyword evidence="2" id="KW-0646">Protease inhibitor</keyword>
<protein>
    <recommendedName>
        <fullName evidence="5">Cystatin domain-containing protein</fullName>
    </recommendedName>
</protein>
<organism evidence="6 7">
    <name type="scientific">Pristionchus entomophagus</name>
    <dbReference type="NCBI Taxonomy" id="358040"/>
    <lineage>
        <taxon>Eukaryota</taxon>
        <taxon>Metazoa</taxon>
        <taxon>Ecdysozoa</taxon>
        <taxon>Nematoda</taxon>
        <taxon>Chromadorea</taxon>
        <taxon>Rhabditida</taxon>
        <taxon>Rhabditina</taxon>
        <taxon>Diplogasteromorpha</taxon>
        <taxon>Diplogasteroidea</taxon>
        <taxon>Neodiplogasteridae</taxon>
        <taxon>Pristionchus</taxon>
    </lineage>
</organism>
<dbReference type="InterPro" id="IPR046350">
    <property type="entry name" value="Cystatin_sf"/>
</dbReference>
<dbReference type="CDD" id="cd00042">
    <property type="entry name" value="CY"/>
    <property type="match status" value="1"/>
</dbReference>
<evidence type="ECO:0000256" key="1">
    <source>
        <dbReference type="ARBA" id="ARBA00009403"/>
    </source>
</evidence>
<dbReference type="AlphaFoldDB" id="A0AAV5TL29"/>
<name>A0AAV5TL29_9BILA</name>
<evidence type="ECO:0000256" key="2">
    <source>
        <dbReference type="ARBA" id="ARBA00022690"/>
    </source>
</evidence>
<dbReference type="GO" id="GO:0005737">
    <property type="term" value="C:cytoplasm"/>
    <property type="evidence" value="ECO:0007669"/>
    <property type="project" value="TreeGrafter"/>
</dbReference>
<accession>A0AAV5TL29</accession>
<dbReference type="Pfam" id="PF00031">
    <property type="entry name" value="Cystatin"/>
    <property type="match status" value="1"/>
</dbReference>
<dbReference type="InterPro" id="IPR000010">
    <property type="entry name" value="Cystatin_dom"/>
</dbReference>
<dbReference type="EMBL" id="BTSX01000004">
    <property type="protein sequence ID" value="GMS94908.1"/>
    <property type="molecule type" value="Genomic_DNA"/>
</dbReference>
<comment type="similarity">
    <text evidence="1">Belongs to the cystatin family.</text>
</comment>
<evidence type="ECO:0000256" key="4">
    <source>
        <dbReference type="SAM" id="SignalP"/>
    </source>
</evidence>
<feature type="chain" id="PRO_5043932827" description="Cystatin domain-containing protein" evidence="4">
    <location>
        <begin position="17"/>
        <end position="131"/>
    </location>
</feature>
<dbReference type="Proteomes" id="UP001432027">
    <property type="component" value="Unassembled WGS sequence"/>
</dbReference>
<evidence type="ECO:0000313" key="6">
    <source>
        <dbReference type="EMBL" id="GMS94908.1"/>
    </source>
</evidence>
<feature type="signal peptide" evidence="4">
    <location>
        <begin position="1"/>
        <end position="16"/>
    </location>
</feature>
<keyword evidence="4" id="KW-0732">Signal</keyword>
<proteinExistence type="inferred from homology"/>
<reference evidence="6" key="1">
    <citation type="submission" date="2023-10" db="EMBL/GenBank/DDBJ databases">
        <title>Genome assembly of Pristionchus species.</title>
        <authorList>
            <person name="Yoshida K."/>
            <person name="Sommer R.J."/>
        </authorList>
    </citation>
    <scope>NUCLEOTIDE SEQUENCE</scope>
    <source>
        <strain evidence="6">RS0144</strain>
    </source>
</reference>
<comment type="caution">
    <text evidence="6">The sequence shown here is derived from an EMBL/GenBank/DDBJ whole genome shotgun (WGS) entry which is preliminary data.</text>
</comment>